<dbReference type="GO" id="GO:0008757">
    <property type="term" value="F:S-adenosylmethionine-dependent methyltransferase activity"/>
    <property type="evidence" value="ECO:0007669"/>
    <property type="project" value="InterPro"/>
</dbReference>
<proteinExistence type="predicted"/>
<keyword evidence="2" id="KW-0489">Methyltransferase</keyword>
<evidence type="ECO:0000259" key="1">
    <source>
        <dbReference type="Pfam" id="PF08241"/>
    </source>
</evidence>
<accession>A0A846WGN3</accession>
<dbReference type="CDD" id="cd02440">
    <property type="entry name" value="AdoMet_MTases"/>
    <property type="match status" value="1"/>
</dbReference>
<gene>
    <name evidence="2" type="ORF">HGA05_01055</name>
</gene>
<dbReference type="Pfam" id="PF08241">
    <property type="entry name" value="Methyltransf_11"/>
    <property type="match status" value="1"/>
</dbReference>
<dbReference type="InterPro" id="IPR029063">
    <property type="entry name" value="SAM-dependent_MTases_sf"/>
</dbReference>
<dbReference type="RefSeq" id="WP_006372526.1">
    <property type="nucleotide sequence ID" value="NZ_JAAXPC010000001.1"/>
</dbReference>
<dbReference type="Gene3D" id="3.40.50.150">
    <property type="entry name" value="Vaccinia Virus protein VP39"/>
    <property type="match status" value="1"/>
</dbReference>
<dbReference type="PANTHER" id="PTHR43591">
    <property type="entry name" value="METHYLTRANSFERASE"/>
    <property type="match status" value="1"/>
</dbReference>
<evidence type="ECO:0000313" key="3">
    <source>
        <dbReference type="Proteomes" id="UP000563898"/>
    </source>
</evidence>
<dbReference type="InterPro" id="IPR013216">
    <property type="entry name" value="Methyltransf_11"/>
</dbReference>
<reference evidence="2 3" key="1">
    <citation type="submission" date="2020-04" db="EMBL/GenBank/DDBJ databases">
        <title>MicrobeNet Type strains.</title>
        <authorList>
            <person name="Nicholson A.C."/>
        </authorList>
    </citation>
    <scope>NUCLEOTIDE SEQUENCE [LARGE SCALE GENOMIC DNA]</scope>
    <source>
        <strain evidence="2 3">ATCC BAA-14</strain>
    </source>
</reference>
<protein>
    <submittedName>
        <fullName evidence="2">Methyltransferase domain-containing protein</fullName>
    </submittedName>
</protein>
<name>A0A846WGN3_9ACTN</name>
<organism evidence="2 3">
    <name type="scientific">Gordonia polyisoprenivorans</name>
    <dbReference type="NCBI Taxonomy" id="84595"/>
    <lineage>
        <taxon>Bacteria</taxon>
        <taxon>Bacillati</taxon>
        <taxon>Actinomycetota</taxon>
        <taxon>Actinomycetes</taxon>
        <taxon>Mycobacteriales</taxon>
        <taxon>Gordoniaceae</taxon>
        <taxon>Gordonia</taxon>
    </lineage>
</organism>
<dbReference type="EMBL" id="JAAXPC010000001">
    <property type="protein sequence ID" value="NKY00169.1"/>
    <property type="molecule type" value="Genomic_DNA"/>
</dbReference>
<sequence length="215" mass="23092">MGSFAARMMRNPLFSRVYEHAWRPVFTRGFSLGSPETADYDTALRAYLCRPGERMVLDIACGPGNYTRDIAAVLTGDGRVVGIDYSPSMLHTAVATNSIDRASYLRVDAHAIPFADNTFDEVICLAALYLIPDPLPVLDEMLRVAFPGALLVVFTSVAGPVSTVPGVKTLAAIGGYRVFGRDEITGALRRGGAEHIEQTVIGEGQYVLARAPGGN</sequence>
<dbReference type="Proteomes" id="UP000563898">
    <property type="component" value="Unassembled WGS sequence"/>
</dbReference>
<dbReference type="GO" id="GO:0032259">
    <property type="term" value="P:methylation"/>
    <property type="evidence" value="ECO:0007669"/>
    <property type="project" value="UniProtKB-KW"/>
</dbReference>
<comment type="caution">
    <text evidence="2">The sequence shown here is derived from an EMBL/GenBank/DDBJ whole genome shotgun (WGS) entry which is preliminary data.</text>
</comment>
<dbReference type="SUPFAM" id="SSF53335">
    <property type="entry name" value="S-adenosyl-L-methionine-dependent methyltransferases"/>
    <property type="match status" value="1"/>
</dbReference>
<evidence type="ECO:0000313" key="2">
    <source>
        <dbReference type="EMBL" id="NKY00169.1"/>
    </source>
</evidence>
<feature type="domain" description="Methyltransferase type 11" evidence="1">
    <location>
        <begin position="57"/>
        <end position="152"/>
    </location>
</feature>
<dbReference type="AlphaFoldDB" id="A0A846WGN3"/>
<keyword evidence="2" id="KW-0808">Transferase</keyword>